<proteinExistence type="predicted"/>
<dbReference type="RefSeq" id="WP_135962151.1">
    <property type="nucleotide sequence ID" value="NZ_SRXT01000001.1"/>
</dbReference>
<sequence length="320" mass="33578">MMRVRLLFAAALFAATPAGAQTPPAADPAVAAGRWLGEFAALSAEPATAVAACGPQLGNAVGAVHDAATARATLTSIRPCMERVRAAYRQSAEALGRFRPAPPEVRTSAHYDLDRLVDEQRKQFVGALSYMDQLDAFFTRVAANDRAGAAQIFPKLRAGGAALVDGTILQLRAYQAVGRFGFTRNALELRIVVAEATKLPMTGAVGPAGFAIGGSLNALVLRARAAVAAVRTSWEQDKVTLRALVGGDASMEQLIGPSTLFIDSIAASGDGVALALQRAGRRPVVPLTEVVALLNELNRHELVLAKSVQDFAQTLQTIGK</sequence>
<comment type="caution">
    <text evidence="2">The sequence shown here is derived from an EMBL/GenBank/DDBJ whole genome shotgun (WGS) entry which is preliminary data.</text>
</comment>
<dbReference type="Proteomes" id="UP000306147">
    <property type="component" value="Unassembled WGS sequence"/>
</dbReference>
<keyword evidence="1" id="KW-0732">Signal</keyword>
<evidence type="ECO:0000313" key="3">
    <source>
        <dbReference type="Proteomes" id="UP000306147"/>
    </source>
</evidence>
<dbReference type="AlphaFoldDB" id="A0A4S1XIC0"/>
<reference evidence="2 3" key="1">
    <citation type="submission" date="2019-04" db="EMBL/GenBank/DDBJ databases">
        <title>Sphingomonas psychrotolerans sp. nov., isolated from soil in the Tianshan Mountains, Xinjiang, China.</title>
        <authorList>
            <person name="Luo Y."/>
            <person name="Sheng H."/>
        </authorList>
    </citation>
    <scope>NUCLEOTIDE SEQUENCE [LARGE SCALE GENOMIC DNA]</scope>
    <source>
        <strain evidence="2 3">ZFGT-11</strain>
    </source>
</reference>
<name>A0A4S1XIC0_9SPHN</name>
<feature type="chain" id="PRO_5020474208" evidence="1">
    <location>
        <begin position="21"/>
        <end position="320"/>
    </location>
</feature>
<evidence type="ECO:0000313" key="2">
    <source>
        <dbReference type="EMBL" id="TGX55951.1"/>
    </source>
</evidence>
<evidence type="ECO:0000256" key="1">
    <source>
        <dbReference type="SAM" id="SignalP"/>
    </source>
</evidence>
<feature type="signal peptide" evidence="1">
    <location>
        <begin position="1"/>
        <end position="20"/>
    </location>
</feature>
<gene>
    <name evidence="2" type="ORF">E5A73_02220</name>
</gene>
<organism evidence="2 3">
    <name type="scientific">Sphingomonas gei</name>
    <dbReference type="NCBI Taxonomy" id="1395960"/>
    <lineage>
        <taxon>Bacteria</taxon>
        <taxon>Pseudomonadati</taxon>
        <taxon>Pseudomonadota</taxon>
        <taxon>Alphaproteobacteria</taxon>
        <taxon>Sphingomonadales</taxon>
        <taxon>Sphingomonadaceae</taxon>
        <taxon>Sphingomonas</taxon>
    </lineage>
</organism>
<keyword evidence="3" id="KW-1185">Reference proteome</keyword>
<dbReference type="EMBL" id="SRXT01000001">
    <property type="protein sequence ID" value="TGX55951.1"/>
    <property type="molecule type" value="Genomic_DNA"/>
</dbReference>
<accession>A0A4S1XIC0</accession>
<protein>
    <submittedName>
        <fullName evidence="2">Uncharacterized protein</fullName>
    </submittedName>
</protein>